<keyword evidence="3" id="KW-0221">Differentiation</keyword>
<dbReference type="AlphaFoldDB" id="A0A834YC26"/>
<dbReference type="PANTHER" id="PTHR33405">
    <property type="entry name" value="PROTEIN FLX-LIKE 2"/>
    <property type="match status" value="1"/>
</dbReference>
<protein>
    <submittedName>
        <fullName evidence="8">Uncharacterized protein</fullName>
    </submittedName>
</protein>
<gene>
    <name evidence="8" type="ORF">HHK36_029841</name>
</gene>
<dbReference type="PANTHER" id="PTHR33405:SF4">
    <property type="entry name" value="PROTEIN FLX-LIKE 2"/>
    <property type="match status" value="1"/>
</dbReference>
<evidence type="ECO:0000256" key="4">
    <source>
        <dbReference type="ARBA" id="ARBA00023054"/>
    </source>
</evidence>
<accession>A0A834YC26</accession>
<evidence type="ECO:0000256" key="5">
    <source>
        <dbReference type="ARBA" id="ARBA00023089"/>
    </source>
</evidence>
<keyword evidence="9" id="KW-1185">Reference proteome</keyword>
<name>A0A834YC26_TETSI</name>
<dbReference type="EMBL" id="JABCRI010000023">
    <property type="protein sequence ID" value="KAF8378499.1"/>
    <property type="molecule type" value="Genomic_DNA"/>
</dbReference>
<evidence type="ECO:0000256" key="1">
    <source>
        <dbReference type="ARBA" id="ARBA00005405"/>
    </source>
</evidence>
<sequence length="207" mass="21823">MEQKLAAQHVEMQRIAIENQRLAATHTTLRQELAAAQLELHRVQAQIGAMKTEREQHMRGLMDKMAKMEADLPPCTTGYKENEASGLHPVGQNAYEDGYGVPQGHGPPPTAPPYGGGPSVPAPATAGYDVPRGPGYEAQRGPGYDATRGPSYDAPKGLGYGAPLRGAGGPQGPMAFANIVPYRSATPPARAGGGYEAPPRGGNLVYR</sequence>
<evidence type="ECO:0000256" key="7">
    <source>
        <dbReference type="SAM" id="MobiDB-lite"/>
    </source>
</evidence>
<feature type="region of interest" description="Disordered" evidence="7">
    <location>
        <begin position="72"/>
        <end position="171"/>
    </location>
</feature>
<dbReference type="OrthoDB" id="1911379at2759"/>
<dbReference type="GO" id="GO:0030154">
    <property type="term" value="P:cell differentiation"/>
    <property type="evidence" value="ECO:0007669"/>
    <property type="project" value="UniProtKB-KW"/>
</dbReference>
<organism evidence="8 9">
    <name type="scientific">Tetracentron sinense</name>
    <name type="common">Spur-leaf</name>
    <dbReference type="NCBI Taxonomy" id="13715"/>
    <lineage>
        <taxon>Eukaryota</taxon>
        <taxon>Viridiplantae</taxon>
        <taxon>Streptophyta</taxon>
        <taxon>Embryophyta</taxon>
        <taxon>Tracheophyta</taxon>
        <taxon>Spermatophyta</taxon>
        <taxon>Magnoliopsida</taxon>
        <taxon>Trochodendrales</taxon>
        <taxon>Trochodendraceae</taxon>
        <taxon>Tetracentron</taxon>
    </lineage>
</organism>
<evidence type="ECO:0000256" key="3">
    <source>
        <dbReference type="ARBA" id="ARBA00022782"/>
    </source>
</evidence>
<evidence type="ECO:0000256" key="2">
    <source>
        <dbReference type="ARBA" id="ARBA00022473"/>
    </source>
</evidence>
<comment type="similarity">
    <text evidence="1">Belongs to the FLX family.</text>
</comment>
<evidence type="ECO:0000313" key="9">
    <source>
        <dbReference type="Proteomes" id="UP000655225"/>
    </source>
</evidence>
<dbReference type="InterPro" id="IPR040353">
    <property type="entry name" value="FLX/FLX-like"/>
</dbReference>
<keyword evidence="4 6" id="KW-0175">Coiled coil</keyword>
<dbReference type="Proteomes" id="UP000655225">
    <property type="component" value="Unassembled WGS sequence"/>
</dbReference>
<dbReference type="GO" id="GO:0009908">
    <property type="term" value="P:flower development"/>
    <property type="evidence" value="ECO:0007669"/>
    <property type="project" value="UniProtKB-KW"/>
</dbReference>
<reference evidence="8 9" key="1">
    <citation type="submission" date="2020-04" db="EMBL/GenBank/DDBJ databases">
        <title>Plant Genome Project.</title>
        <authorList>
            <person name="Zhang R.-G."/>
        </authorList>
    </citation>
    <scope>NUCLEOTIDE SEQUENCE [LARGE SCALE GENOMIC DNA]</scope>
    <source>
        <strain evidence="8">YNK0</strain>
        <tissue evidence="8">Leaf</tissue>
    </source>
</reference>
<feature type="coiled-coil region" evidence="6">
    <location>
        <begin position="19"/>
        <end position="53"/>
    </location>
</feature>
<proteinExistence type="inferred from homology"/>
<keyword evidence="2" id="KW-0217">Developmental protein</keyword>
<evidence type="ECO:0000256" key="6">
    <source>
        <dbReference type="SAM" id="Coils"/>
    </source>
</evidence>
<evidence type="ECO:0000313" key="8">
    <source>
        <dbReference type="EMBL" id="KAF8378499.1"/>
    </source>
</evidence>
<keyword evidence="5" id="KW-0287">Flowering</keyword>
<feature type="region of interest" description="Disordered" evidence="7">
    <location>
        <begin position="187"/>
        <end position="207"/>
    </location>
</feature>
<comment type="caution">
    <text evidence="8">The sequence shown here is derived from an EMBL/GenBank/DDBJ whole genome shotgun (WGS) entry which is preliminary data.</text>
</comment>